<evidence type="ECO:0000313" key="5">
    <source>
        <dbReference type="Proteomes" id="UP000755551"/>
    </source>
</evidence>
<comment type="caution">
    <text evidence="4">The sequence shown here is derived from an EMBL/GenBank/DDBJ whole genome shotgun (WGS) entry which is preliminary data.</text>
</comment>
<dbReference type="InterPro" id="IPR001670">
    <property type="entry name" value="ADH_Fe/GldA"/>
</dbReference>
<organism evidence="4 5">
    <name type="scientific">Marinobacterium weihaiense</name>
    <dbReference type="NCBI Taxonomy" id="2851016"/>
    <lineage>
        <taxon>Bacteria</taxon>
        <taxon>Pseudomonadati</taxon>
        <taxon>Pseudomonadota</taxon>
        <taxon>Gammaproteobacteria</taxon>
        <taxon>Oceanospirillales</taxon>
        <taxon>Oceanospirillaceae</taxon>
        <taxon>Marinobacterium</taxon>
    </lineage>
</organism>
<dbReference type="RefSeq" id="WP_217336159.1">
    <property type="nucleotide sequence ID" value="NZ_JAHQZT010000035.1"/>
</dbReference>
<name>A0ABS6MEL4_9GAMM</name>
<evidence type="ECO:0000256" key="1">
    <source>
        <dbReference type="ARBA" id="ARBA00023002"/>
    </source>
</evidence>
<dbReference type="InterPro" id="IPR035873">
    <property type="entry name" value="PhpC"/>
</dbReference>
<dbReference type="Pfam" id="PF25137">
    <property type="entry name" value="ADH_Fe_C"/>
    <property type="match status" value="1"/>
</dbReference>
<dbReference type="Pfam" id="PF00465">
    <property type="entry name" value="Fe-ADH"/>
    <property type="match status" value="1"/>
</dbReference>
<sequence length="366" mass="39685">MWAFHNPVKIQFGAGALEMLADSLQGRPYALVTYCDPVFELLCDRITAQAGQPALVIDNIQPNPDFTELEVSCARWMSVEQPPEVIVALGGGSVIDTAKVLAAAGGNFHRVRRYLQEGEGRDQLAGVPIIAVPTTAGTGSEVTCWATVWHSEAQRKYSLALPELYPEVALVDPELTLELPLSLTVSTALDALSHALESLWNVNRNPISSAAAISAAREIIDWLPALVEEPQNLMLRSRIARAALMAGVAFSNTKTAIAHNISYPITLRYGTAHGEACSFTLPTILRTVVGHSAELDVLLAQIFGTPIEVGVEQLEQMLHRLGISTAYQDYGISDREWLEIVDEAFAGERGANFIGEKARFLAVGQQ</sequence>
<dbReference type="InterPro" id="IPR039697">
    <property type="entry name" value="Alcohol_dehydrogenase_Fe"/>
</dbReference>
<evidence type="ECO:0000313" key="4">
    <source>
        <dbReference type="EMBL" id="MBV0934762.1"/>
    </source>
</evidence>
<dbReference type="EMBL" id="JAHQZT010000035">
    <property type="protein sequence ID" value="MBV0934762.1"/>
    <property type="molecule type" value="Genomic_DNA"/>
</dbReference>
<dbReference type="NCBIfam" id="TIGR03405">
    <property type="entry name" value="Phn_Fe-ADH"/>
    <property type="match status" value="1"/>
</dbReference>
<protein>
    <submittedName>
        <fullName evidence="4">Phosphonoacetaldehyde reductase</fullName>
    </submittedName>
</protein>
<dbReference type="PANTHER" id="PTHR11496:SF83">
    <property type="entry name" value="HYDROXYACID-OXOACID TRANSHYDROGENASE, MITOCHONDRIAL"/>
    <property type="match status" value="1"/>
</dbReference>
<keyword evidence="1" id="KW-0560">Oxidoreductase</keyword>
<dbReference type="InterPro" id="IPR056798">
    <property type="entry name" value="ADH_Fe_C"/>
</dbReference>
<feature type="domain" description="Alcohol dehydrogenase iron-type/glycerol dehydrogenase GldA" evidence="2">
    <location>
        <begin position="7"/>
        <end position="173"/>
    </location>
</feature>
<accession>A0ABS6MEL4</accession>
<feature type="domain" description="Fe-containing alcohol dehydrogenase-like C-terminal" evidence="3">
    <location>
        <begin position="184"/>
        <end position="346"/>
    </location>
</feature>
<dbReference type="Proteomes" id="UP000755551">
    <property type="component" value="Unassembled WGS sequence"/>
</dbReference>
<evidence type="ECO:0000259" key="2">
    <source>
        <dbReference type="Pfam" id="PF00465"/>
    </source>
</evidence>
<proteinExistence type="predicted"/>
<dbReference type="InterPro" id="IPR018211">
    <property type="entry name" value="ADH_Fe_CS"/>
</dbReference>
<dbReference type="PANTHER" id="PTHR11496">
    <property type="entry name" value="ALCOHOL DEHYDROGENASE"/>
    <property type="match status" value="1"/>
</dbReference>
<dbReference type="CDD" id="cd08182">
    <property type="entry name" value="HEPD"/>
    <property type="match status" value="1"/>
</dbReference>
<reference evidence="4 5" key="1">
    <citation type="submission" date="2021-06" db="EMBL/GenBank/DDBJ databases">
        <title>Bacterium isolated from marine sediment.</title>
        <authorList>
            <person name="Zhu K.-L."/>
            <person name="Du Z.-J."/>
            <person name="Liang Q.-Y."/>
        </authorList>
    </citation>
    <scope>NUCLEOTIDE SEQUENCE [LARGE SCALE GENOMIC DNA]</scope>
    <source>
        <strain evidence="4 5">A346</strain>
    </source>
</reference>
<dbReference type="InterPro" id="IPR017775">
    <property type="entry name" value="ADH_Fe_PsrA-like"/>
</dbReference>
<evidence type="ECO:0000259" key="3">
    <source>
        <dbReference type="Pfam" id="PF25137"/>
    </source>
</evidence>
<dbReference type="PROSITE" id="PS00913">
    <property type="entry name" value="ADH_IRON_1"/>
    <property type="match status" value="1"/>
</dbReference>
<keyword evidence="5" id="KW-1185">Reference proteome</keyword>
<gene>
    <name evidence="4" type="ORF">KTN04_15595</name>
</gene>